<dbReference type="Proteomes" id="UP000247702">
    <property type="component" value="Unassembled WGS sequence"/>
</dbReference>
<accession>A0A2Z6R0I5</accession>
<feature type="compositionally biased region" description="Basic and acidic residues" evidence="1">
    <location>
        <begin position="143"/>
        <end position="154"/>
    </location>
</feature>
<dbReference type="EMBL" id="BLAL01000156">
    <property type="protein sequence ID" value="GES85517.1"/>
    <property type="molecule type" value="Genomic_DNA"/>
</dbReference>
<comment type="caution">
    <text evidence="2">The sequence shown here is derived from an EMBL/GenBank/DDBJ whole genome shotgun (WGS) entry which is preliminary data.</text>
</comment>
<reference evidence="3" key="2">
    <citation type="submission" date="2019-10" db="EMBL/GenBank/DDBJ databases">
        <title>Conservation and host-specific expression of non-tandemly repeated heterogenous ribosome RNA gene in arbuscular mycorrhizal fungi.</title>
        <authorList>
            <person name="Maeda T."/>
            <person name="Kobayashi Y."/>
            <person name="Nakagawa T."/>
            <person name="Ezawa T."/>
            <person name="Yamaguchi K."/>
            <person name="Bino T."/>
            <person name="Nishimoto Y."/>
            <person name="Shigenobu S."/>
            <person name="Kawaguchi M."/>
        </authorList>
    </citation>
    <scope>NUCLEOTIDE SEQUENCE</scope>
    <source>
        <strain evidence="3">HR1</strain>
    </source>
</reference>
<dbReference type="Gene3D" id="3.30.40.10">
    <property type="entry name" value="Zinc/RING finger domain, C3HC4 (zinc finger)"/>
    <property type="match status" value="1"/>
</dbReference>
<evidence type="ECO:0000313" key="2">
    <source>
        <dbReference type="EMBL" id="GBB91539.1"/>
    </source>
</evidence>
<sequence length="318" mass="36593">MEIKSRGYSYDTPTPYTYNSYSYIPENYALPSDAEGLINTVISQPGGDCHPPQDIHSGFSAEAKCHTCNRPLWGFNNQFFEAFVIYTCSHSYHLNCISSGYIKKGESRCHSCSSSNDDYNNPSLSSPDPDYGKEVASNISQDNSRKRTREESASSRKKVKTKKHEMLEKLIEELSSNSSLDSITTETETPNSLGNLTKLYNDIVNTEKRTNQEIIKCYFAFGKELENMFANYKEKYQERKAQKRLNEEVLKQLPNNLSRNAVEKRIERARKIYYLFNNIGDNKIQRVKSCSASKISKFSWKDILEMKKKISENIIKLY</sequence>
<dbReference type="Proteomes" id="UP000615446">
    <property type="component" value="Unassembled WGS sequence"/>
</dbReference>
<gene>
    <name evidence="3" type="ORF">RCL2_001262300</name>
    <name evidence="2" type="ORF">RclHR1_01890013</name>
</gene>
<keyword evidence="4" id="KW-1185">Reference proteome</keyword>
<evidence type="ECO:0008006" key="5">
    <source>
        <dbReference type="Google" id="ProtNLM"/>
    </source>
</evidence>
<feature type="region of interest" description="Disordered" evidence="1">
    <location>
        <begin position="113"/>
        <end position="163"/>
    </location>
</feature>
<dbReference type="AlphaFoldDB" id="A0A2Z6R0I5"/>
<evidence type="ECO:0000256" key="1">
    <source>
        <dbReference type="SAM" id="MobiDB-lite"/>
    </source>
</evidence>
<reference evidence="2 4" key="1">
    <citation type="submission" date="2017-11" db="EMBL/GenBank/DDBJ databases">
        <title>The genome of Rhizophagus clarus HR1 reveals common genetic basis of auxotrophy among arbuscular mycorrhizal fungi.</title>
        <authorList>
            <person name="Kobayashi Y."/>
        </authorList>
    </citation>
    <scope>NUCLEOTIDE SEQUENCE [LARGE SCALE GENOMIC DNA]</scope>
    <source>
        <strain evidence="2 4">HR1</strain>
    </source>
</reference>
<protein>
    <recommendedName>
        <fullName evidence="5">RING-type domain-containing protein</fullName>
    </recommendedName>
</protein>
<name>A0A2Z6R0I5_9GLOM</name>
<dbReference type="InterPro" id="IPR013083">
    <property type="entry name" value="Znf_RING/FYVE/PHD"/>
</dbReference>
<dbReference type="OrthoDB" id="2395307at2759"/>
<feature type="compositionally biased region" description="Polar residues" evidence="1">
    <location>
        <begin position="113"/>
        <end position="126"/>
    </location>
</feature>
<evidence type="ECO:0000313" key="4">
    <source>
        <dbReference type="Proteomes" id="UP000247702"/>
    </source>
</evidence>
<dbReference type="EMBL" id="BEXD01000990">
    <property type="protein sequence ID" value="GBB91539.1"/>
    <property type="molecule type" value="Genomic_DNA"/>
</dbReference>
<organism evidence="2 4">
    <name type="scientific">Rhizophagus clarus</name>
    <dbReference type="NCBI Taxonomy" id="94130"/>
    <lineage>
        <taxon>Eukaryota</taxon>
        <taxon>Fungi</taxon>
        <taxon>Fungi incertae sedis</taxon>
        <taxon>Mucoromycota</taxon>
        <taxon>Glomeromycotina</taxon>
        <taxon>Glomeromycetes</taxon>
        <taxon>Glomerales</taxon>
        <taxon>Glomeraceae</taxon>
        <taxon>Rhizophagus</taxon>
    </lineage>
</organism>
<proteinExistence type="predicted"/>
<evidence type="ECO:0000313" key="3">
    <source>
        <dbReference type="EMBL" id="GES85517.1"/>
    </source>
</evidence>
<dbReference type="SUPFAM" id="SSF57850">
    <property type="entry name" value="RING/U-box"/>
    <property type="match status" value="1"/>
</dbReference>